<dbReference type="InterPro" id="IPR036964">
    <property type="entry name" value="RASGEF_cat_dom_sf"/>
</dbReference>
<feature type="compositionally biased region" description="Polar residues" evidence="3">
    <location>
        <begin position="139"/>
        <end position="152"/>
    </location>
</feature>
<evidence type="ECO:0000256" key="3">
    <source>
        <dbReference type="SAM" id="MobiDB-lite"/>
    </source>
</evidence>
<dbReference type="GO" id="GO:0005886">
    <property type="term" value="C:plasma membrane"/>
    <property type="evidence" value="ECO:0007669"/>
    <property type="project" value="TreeGrafter"/>
</dbReference>
<dbReference type="Gene3D" id="1.10.840.10">
    <property type="entry name" value="Ras guanine-nucleotide exchange factors catalytic domain"/>
    <property type="match status" value="1"/>
</dbReference>
<feature type="compositionally biased region" description="Polar residues" evidence="3">
    <location>
        <begin position="172"/>
        <end position="183"/>
    </location>
</feature>
<dbReference type="PROSITE" id="PS50212">
    <property type="entry name" value="RASGEF_NTER"/>
    <property type="match status" value="1"/>
</dbReference>
<feature type="region of interest" description="Disordered" evidence="3">
    <location>
        <begin position="1"/>
        <end position="43"/>
    </location>
</feature>
<dbReference type="PANTHER" id="PTHR23113:SF368">
    <property type="entry name" value="CELL DIVISION CONTROL PROTEIN 25"/>
    <property type="match status" value="1"/>
</dbReference>
<dbReference type="InterPro" id="IPR056685">
    <property type="entry name" value="DUF7783"/>
</dbReference>
<dbReference type="GO" id="GO:0005085">
    <property type="term" value="F:guanyl-nucleotide exchange factor activity"/>
    <property type="evidence" value="ECO:0007669"/>
    <property type="project" value="UniProtKB-KW"/>
</dbReference>
<evidence type="ECO:0000259" key="5">
    <source>
        <dbReference type="PROSITE" id="PS50212"/>
    </source>
</evidence>
<evidence type="ECO:0000313" key="7">
    <source>
        <dbReference type="Proteomes" id="UP000053558"/>
    </source>
</evidence>
<evidence type="ECO:0000256" key="1">
    <source>
        <dbReference type="ARBA" id="ARBA00022658"/>
    </source>
</evidence>
<dbReference type="CDD" id="cd00155">
    <property type="entry name" value="RasGEF"/>
    <property type="match status" value="1"/>
</dbReference>
<dbReference type="AlphaFoldDB" id="A0A5M3MPY1"/>
<accession>A0A5M3MPY1</accession>
<dbReference type="PROSITE" id="PS50009">
    <property type="entry name" value="RASGEF_CAT"/>
    <property type="match status" value="1"/>
</dbReference>
<evidence type="ECO:0000313" key="6">
    <source>
        <dbReference type="EMBL" id="EIW81242.1"/>
    </source>
</evidence>
<feature type="region of interest" description="Disordered" evidence="3">
    <location>
        <begin position="725"/>
        <end position="777"/>
    </location>
</feature>
<dbReference type="InterPro" id="IPR023578">
    <property type="entry name" value="Ras_GEF_dom_sf"/>
</dbReference>
<name>A0A5M3MPY1_CONPW</name>
<dbReference type="Pfam" id="PF00617">
    <property type="entry name" value="RasGEF"/>
    <property type="match status" value="1"/>
</dbReference>
<dbReference type="InterPro" id="IPR001895">
    <property type="entry name" value="RASGEF_cat_dom"/>
</dbReference>
<feature type="compositionally biased region" description="Pro residues" evidence="3">
    <location>
        <begin position="23"/>
        <end position="37"/>
    </location>
</feature>
<dbReference type="OrthoDB" id="546434at2759"/>
<dbReference type="Pfam" id="PF00618">
    <property type="entry name" value="RasGEF_N"/>
    <property type="match status" value="1"/>
</dbReference>
<dbReference type="InterPro" id="IPR057827">
    <property type="entry name" value="WW_fungi"/>
</dbReference>
<feature type="compositionally biased region" description="Low complexity" evidence="3">
    <location>
        <begin position="292"/>
        <end position="312"/>
    </location>
</feature>
<proteinExistence type="predicted"/>
<feature type="domain" description="Ras-GEF" evidence="4">
    <location>
        <begin position="1003"/>
        <end position="1237"/>
    </location>
</feature>
<dbReference type="GeneID" id="19199813"/>
<dbReference type="SUPFAM" id="SSF48366">
    <property type="entry name" value="Ras GEF"/>
    <property type="match status" value="1"/>
</dbReference>
<evidence type="ECO:0000256" key="2">
    <source>
        <dbReference type="PROSITE-ProRule" id="PRU00168"/>
    </source>
</evidence>
<keyword evidence="1 2" id="KW-0344">Guanine-nucleotide releasing factor</keyword>
<dbReference type="GO" id="GO:0007265">
    <property type="term" value="P:Ras protein signal transduction"/>
    <property type="evidence" value="ECO:0007669"/>
    <property type="project" value="TreeGrafter"/>
</dbReference>
<protein>
    <submittedName>
        <fullName evidence="6">Ras GEF</fullName>
    </submittedName>
</protein>
<dbReference type="InterPro" id="IPR008937">
    <property type="entry name" value="Ras-like_GEF"/>
</dbReference>
<dbReference type="KEGG" id="cput:CONPUDRAFT_124281"/>
<dbReference type="SMART" id="SM00229">
    <property type="entry name" value="RasGEFN"/>
    <property type="match status" value="1"/>
</dbReference>
<keyword evidence="7" id="KW-1185">Reference proteome</keyword>
<dbReference type="RefSeq" id="XP_007768640.1">
    <property type="nucleotide sequence ID" value="XM_007770450.1"/>
</dbReference>
<dbReference type="SMART" id="SM00147">
    <property type="entry name" value="RasGEF"/>
    <property type="match status" value="1"/>
</dbReference>
<dbReference type="Proteomes" id="UP000053558">
    <property type="component" value="Unassembled WGS sequence"/>
</dbReference>
<dbReference type="EMBL" id="JH711578">
    <property type="protein sequence ID" value="EIW81242.1"/>
    <property type="molecule type" value="Genomic_DNA"/>
</dbReference>
<feature type="compositionally biased region" description="Basic and acidic residues" evidence="3">
    <location>
        <begin position="155"/>
        <end position="164"/>
    </location>
</feature>
<comment type="caution">
    <text evidence="6">The sequence shown here is derived from an EMBL/GenBank/DDBJ whole genome shotgun (WGS) entry which is preliminary data.</text>
</comment>
<dbReference type="Gene3D" id="1.20.870.10">
    <property type="entry name" value="Son of sevenless (SoS) protein Chain: S domain 1"/>
    <property type="match status" value="1"/>
</dbReference>
<dbReference type="Pfam" id="PF25006">
    <property type="entry name" value="DUF7783"/>
    <property type="match status" value="1"/>
</dbReference>
<sequence>MMRALHALPEPPRSARQSIRGLPPLPIAKPQPGPSQPTQPRDFWIPQVTESGQIYYSNTLTGQVASELPTEADEDELSNGGLAGLTSSVTSRRDYAGTGLGLVNGPYFEEEPLVTADFPHPSVSPAPPARSPAPYARTPTLTPQIDQYTPSGLSLRREQIERPDSAAAQPSFVASGSAQQSSPFIAPDAPMGRPRASTFDVSASPPPPSSNRHSNRVPGVLFDSLTASIRSRPFSPPGSDRSSTIGPSVSRRPSDGDLQISLPHAPRASMVRKRSRLPVPLPSLPDVREHPSSSSSSPLPITSTPSSTRSYSNEPTSLISLSLQDREPTPMQILNKPPPTLQGALSPDDPELTSELLHFTRTCIHAVVNHLQDHGVPRQRSDEDAVDSMISIVISSMRDLLYVSGPGFGPIPSSVLLTAGSDSRDQRNSSTASQTHLIPAQRRAIATLSKFVLSARAVLNEGPWRTSYSISHLLSDAEELERSVMEFVRVVHRYRDREVHGDQGFKRLNGYLTAPHASPGKAGAGVGGGWKGYGWAHMDDNEEAPRRSLDNVTFHEFGHYISLVQSKSSTLGDVMSDMEPAPVIAAAQALVQELSSLLDFLSDVHIARHVDISPVQEDRLSDGAQYVRLVDRARVFVRSFEANTQALYDDSALLFSTAQRVSDSRKETYDELEAINDSLDFNLQLVRQTFENLLRVGQEQAVILEQSHRTPLEWRMSQISTGNSQRSLVDASLDDPFGSQGDSLNGTSERDRNNTVNDGGSSPIPPPVPSASSKPTFFSNAPWKSEEDLVGELGKARLPPRGEKIKKIFGDDAPEHYILASNADSKPWYLRPNYDSRQILIDPDGIVRGGTKQALVERLTAHEYSDWTFNRAFLMTFKSFISLDELFKLLVERFWIQPPQSLNAAELVDWREHKQHVIRSRVIKILKAMVQDEEILEKDDLYILDRMQDFASREDVMTFWATKQLLTAIKEVQQGRGRKPQLAVNVPPPPPIAPKKIELLDIDPMELARQLTITESQLFQRIPPSECLQRSKVQKTDYQDNIANFIRRSTMVTHWVEYAILSRDDPRKRASVMKHIIQVADRCRFIQNFSTMLAITSGLNSSAVRRLKRSWEQVGAKYISLLDSCETSGSSYKNFSTYRIALGKVTPPCIPFLGVFLTALTHVQDGMKDNLPGDLVNFGKRQKASEVIQELQRYQIKPYNFHPLPSVLVYIDDCLGQFKDKDVSDTFWNLSLEREPREKEEEKLARLLHESGFF</sequence>
<organism evidence="6 7">
    <name type="scientific">Coniophora puteana (strain RWD-64-598)</name>
    <name type="common">Brown rot fungus</name>
    <dbReference type="NCBI Taxonomy" id="741705"/>
    <lineage>
        <taxon>Eukaryota</taxon>
        <taxon>Fungi</taxon>
        <taxon>Dikarya</taxon>
        <taxon>Basidiomycota</taxon>
        <taxon>Agaricomycotina</taxon>
        <taxon>Agaricomycetes</taxon>
        <taxon>Agaricomycetidae</taxon>
        <taxon>Boletales</taxon>
        <taxon>Coniophorineae</taxon>
        <taxon>Coniophoraceae</taxon>
        <taxon>Coniophora</taxon>
    </lineage>
</organism>
<dbReference type="PANTHER" id="PTHR23113">
    <property type="entry name" value="GUANINE NUCLEOTIDE EXCHANGE FACTOR"/>
    <property type="match status" value="1"/>
</dbReference>
<gene>
    <name evidence="6" type="ORF">CONPUDRAFT_124281</name>
</gene>
<feature type="region of interest" description="Disordered" evidence="3">
    <location>
        <begin position="116"/>
        <end position="315"/>
    </location>
</feature>
<feature type="region of interest" description="Disordered" evidence="3">
    <location>
        <begin position="66"/>
        <end position="86"/>
    </location>
</feature>
<reference evidence="7" key="1">
    <citation type="journal article" date="2012" name="Science">
        <title>The Paleozoic origin of enzymatic lignin decomposition reconstructed from 31 fungal genomes.</title>
        <authorList>
            <person name="Floudas D."/>
            <person name="Binder M."/>
            <person name="Riley R."/>
            <person name="Barry K."/>
            <person name="Blanchette R.A."/>
            <person name="Henrissat B."/>
            <person name="Martinez A.T."/>
            <person name="Otillar R."/>
            <person name="Spatafora J.W."/>
            <person name="Yadav J.S."/>
            <person name="Aerts A."/>
            <person name="Benoit I."/>
            <person name="Boyd A."/>
            <person name="Carlson A."/>
            <person name="Copeland A."/>
            <person name="Coutinho P.M."/>
            <person name="de Vries R.P."/>
            <person name="Ferreira P."/>
            <person name="Findley K."/>
            <person name="Foster B."/>
            <person name="Gaskell J."/>
            <person name="Glotzer D."/>
            <person name="Gorecki P."/>
            <person name="Heitman J."/>
            <person name="Hesse C."/>
            <person name="Hori C."/>
            <person name="Igarashi K."/>
            <person name="Jurgens J.A."/>
            <person name="Kallen N."/>
            <person name="Kersten P."/>
            <person name="Kohler A."/>
            <person name="Kuees U."/>
            <person name="Kumar T.K.A."/>
            <person name="Kuo A."/>
            <person name="LaButti K."/>
            <person name="Larrondo L.F."/>
            <person name="Lindquist E."/>
            <person name="Ling A."/>
            <person name="Lombard V."/>
            <person name="Lucas S."/>
            <person name="Lundell T."/>
            <person name="Martin R."/>
            <person name="McLaughlin D.J."/>
            <person name="Morgenstern I."/>
            <person name="Morin E."/>
            <person name="Murat C."/>
            <person name="Nagy L.G."/>
            <person name="Nolan M."/>
            <person name="Ohm R.A."/>
            <person name="Patyshakuliyeva A."/>
            <person name="Rokas A."/>
            <person name="Ruiz-Duenas F.J."/>
            <person name="Sabat G."/>
            <person name="Salamov A."/>
            <person name="Samejima M."/>
            <person name="Schmutz J."/>
            <person name="Slot J.C."/>
            <person name="St John F."/>
            <person name="Stenlid J."/>
            <person name="Sun H."/>
            <person name="Sun S."/>
            <person name="Syed K."/>
            <person name="Tsang A."/>
            <person name="Wiebenga A."/>
            <person name="Young D."/>
            <person name="Pisabarro A."/>
            <person name="Eastwood D.C."/>
            <person name="Martin F."/>
            <person name="Cullen D."/>
            <person name="Grigoriev I.V."/>
            <person name="Hibbett D.S."/>
        </authorList>
    </citation>
    <scope>NUCLEOTIDE SEQUENCE [LARGE SCALE GENOMIC DNA]</scope>
    <source>
        <strain evidence="7">RWD-64-598 SS2</strain>
    </source>
</reference>
<feature type="compositionally biased region" description="Pro residues" evidence="3">
    <location>
        <begin position="122"/>
        <end position="131"/>
    </location>
</feature>
<dbReference type="InterPro" id="IPR000651">
    <property type="entry name" value="Ras-like_Gua-exchang_fac_N"/>
</dbReference>
<evidence type="ECO:0000259" key="4">
    <source>
        <dbReference type="PROSITE" id="PS50009"/>
    </source>
</evidence>
<dbReference type="Pfam" id="PF23518">
    <property type="entry name" value="WW_2"/>
    <property type="match status" value="1"/>
</dbReference>
<feature type="domain" description="N-terminal Ras-GEF" evidence="5">
    <location>
        <begin position="843"/>
        <end position="977"/>
    </location>
</feature>
<dbReference type="CDD" id="cd06224">
    <property type="entry name" value="REM"/>
    <property type="match status" value="1"/>
</dbReference>